<name>A0A6A0AK88_HAELA</name>
<evidence type="ECO:0000313" key="1">
    <source>
        <dbReference type="EMBL" id="GFH33370.1"/>
    </source>
</evidence>
<sequence>PSQRKRLRPALVWAEICSYLKGSAEAVATELGHLSLDTYLALGARRAANFSREMREVEVWPVFCRYQRVKRQ</sequence>
<comment type="caution">
    <text evidence="1">The sequence shown here is derived from an EMBL/GenBank/DDBJ whole genome shotgun (WGS) entry which is preliminary data.</text>
</comment>
<feature type="non-terminal residue" evidence="1">
    <location>
        <position position="72"/>
    </location>
</feature>
<proteinExistence type="predicted"/>
<protein>
    <submittedName>
        <fullName evidence="1">Uncharacterized protein</fullName>
    </submittedName>
</protein>
<dbReference type="EMBL" id="BLLF01008421">
    <property type="protein sequence ID" value="GFH33370.1"/>
    <property type="molecule type" value="Genomic_DNA"/>
</dbReference>
<dbReference type="PANTHER" id="PTHR21529">
    <property type="entry name" value="MAMMARY TURMOR VIRUS RECEPTOR HOMOLOG 1, 2 MTVR1, 2"/>
    <property type="match status" value="1"/>
</dbReference>
<keyword evidence="2" id="KW-1185">Reference proteome</keyword>
<dbReference type="AlphaFoldDB" id="A0A6A0AK88"/>
<reference evidence="1 2" key="1">
    <citation type="submission" date="2020-02" db="EMBL/GenBank/DDBJ databases">
        <title>Draft genome sequence of Haematococcus lacustris strain NIES-144.</title>
        <authorList>
            <person name="Morimoto D."/>
            <person name="Nakagawa S."/>
            <person name="Yoshida T."/>
            <person name="Sawayama S."/>
        </authorList>
    </citation>
    <scope>NUCLEOTIDE SEQUENCE [LARGE SCALE GENOMIC DNA]</scope>
    <source>
        <strain evidence="1 2">NIES-144</strain>
    </source>
</reference>
<dbReference type="PANTHER" id="PTHR21529:SF4">
    <property type="entry name" value="TPR AND ANKYRIN REPEAT-CONTAINING PROTEIN 1"/>
    <property type="match status" value="1"/>
</dbReference>
<evidence type="ECO:0000313" key="2">
    <source>
        <dbReference type="Proteomes" id="UP000485058"/>
    </source>
</evidence>
<gene>
    <name evidence="1" type="ORF">HaLaN_32735</name>
</gene>
<dbReference type="Proteomes" id="UP000485058">
    <property type="component" value="Unassembled WGS sequence"/>
</dbReference>
<organism evidence="1 2">
    <name type="scientific">Haematococcus lacustris</name>
    <name type="common">Green alga</name>
    <name type="synonym">Haematococcus pluvialis</name>
    <dbReference type="NCBI Taxonomy" id="44745"/>
    <lineage>
        <taxon>Eukaryota</taxon>
        <taxon>Viridiplantae</taxon>
        <taxon>Chlorophyta</taxon>
        <taxon>core chlorophytes</taxon>
        <taxon>Chlorophyceae</taxon>
        <taxon>CS clade</taxon>
        <taxon>Chlamydomonadales</taxon>
        <taxon>Haematococcaceae</taxon>
        <taxon>Haematococcus</taxon>
    </lineage>
</organism>
<accession>A0A6A0AK88</accession>
<feature type="non-terminal residue" evidence="1">
    <location>
        <position position="1"/>
    </location>
</feature>
<dbReference type="InterPro" id="IPR039904">
    <property type="entry name" value="TRANK1"/>
</dbReference>